<evidence type="ECO:0000313" key="5">
    <source>
        <dbReference type="Proteomes" id="UP000263928"/>
    </source>
</evidence>
<dbReference type="EMBL" id="UNQJ01000022">
    <property type="protein sequence ID" value="SYZ34278.1"/>
    <property type="molecule type" value="Genomic_DNA"/>
</dbReference>
<organism evidence="4 5">
    <name type="scientific">Propionibacterium australiense</name>
    <dbReference type="NCBI Taxonomy" id="119981"/>
    <lineage>
        <taxon>Bacteria</taxon>
        <taxon>Bacillati</taxon>
        <taxon>Actinomycetota</taxon>
        <taxon>Actinomycetes</taxon>
        <taxon>Propionibacteriales</taxon>
        <taxon>Propionibacteriaceae</taxon>
        <taxon>Propionibacterium</taxon>
    </lineage>
</organism>
<dbReference type="InterPro" id="IPR047002">
    <property type="entry name" value="Tcp10_C_sf"/>
</dbReference>
<feature type="domain" description="Novel toxin 15" evidence="2">
    <location>
        <begin position="972"/>
        <end position="1084"/>
    </location>
</feature>
<feature type="compositionally biased region" description="Basic and acidic residues" evidence="1">
    <location>
        <begin position="636"/>
        <end position="653"/>
    </location>
</feature>
<protein>
    <submittedName>
        <fullName evidence="4">Novel toxin 15</fullName>
    </submittedName>
</protein>
<dbReference type="Proteomes" id="UP000263928">
    <property type="component" value="Unassembled WGS sequence"/>
</dbReference>
<evidence type="ECO:0000313" key="6">
    <source>
        <dbReference type="Proteomes" id="UP000279336"/>
    </source>
</evidence>
<evidence type="ECO:0000313" key="4">
    <source>
        <dbReference type="EMBL" id="SYZ34278.1"/>
    </source>
</evidence>
<feature type="region of interest" description="Disordered" evidence="1">
    <location>
        <begin position="788"/>
        <end position="819"/>
    </location>
</feature>
<feature type="compositionally biased region" description="Low complexity" evidence="1">
    <location>
        <begin position="590"/>
        <end position="600"/>
    </location>
</feature>
<feature type="compositionally biased region" description="Basic and acidic residues" evidence="1">
    <location>
        <begin position="618"/>
        <end position="629"/>
    </location>
</feature>
<dbReference type="Pfam" id="PF15604">
    <property type="entry name" value="Ntox15"/>
    <property type="match status" value="1"/>
</dbReference>
<dbReference type="Proteomes" id="UP000279336">
    <property type="component" value="Unassembled WGS sequence"/>
</dbReference>
<reference evidence="4" key="2">
    <citation type="submission" date="2018-08" db="EMBL/GenBank/DDBJ databases">
        <authorList>
            <person name="Ferrada E.E."/>
            <person name="Latorre B.A."/>
        </authorList>
    </citation>
    <scope>NUCLEOTIDE SEQUENCE [LARGE SCALE GENOMIC DNA]</scope>
    <source>
        <strain evidence="4">Propionibacterium_australiense1</strain>
    </source>
</reference>
<sequence>MSDALVDPEMIPKIDTSYVTSAAENLRAMGSSVGDSTDGMATAWAGLKTAGVYEAPESATVYSLLDPAATAADDVESALSDAADAMDTFADALEKIKPDLDAVRSDVAEFREKALKGVDVPVCTPGVYSVGAAGTGAYTPTYTPKTEHKDWWDSPTLCEENSQLFARINDQVAKIINAENECANTLRGLIPDQNFEQQPTNVTGEALDQLDNLPWGQKTEYEPKNCGESAVMGIGDGVKGLLEGGASLISYNPRTGQWGDWDHAGQAWSGLGNLGLSLVVVASPLSLVSSGMRLAGVENSFTQFVEEKELTVANTVTSLVNIDLTADDPFAAWKKDGVRALFSSATNIGTLFIPGADAGSVLKLGAGASTTAKASSMALRGVGTIADMIVPGGSFIVKSAGEFGVKVVDVAAHGGEGVSLATRASTAIENSVLHDLGKVDGLPVKDGSGLDLGRVDVGKVDAPSLADAGGTSATRGLDGLGDSTGGPGLRNSSKTGVPDLGEGTPARGSDSAGSGGSAGDRPGATGSSSVGEGPRLDSDGANKITADAQPGRPGAENPGGSPETPRRAEGGNPVDVSEVAETGVAKRTTADGGVPEAGPEAAGGRGDGAGSSSGGAHGDGELPTRRGEPDGSADVGEARPGESGGRHGDHSEGDASADAAARDGSARDEVGTSREADAHGRDTDAGAREDTPARRDETRPEVADEQAQKLADETGKDRPGWDNKTDWPERPDAKMSDGTVEVTHDGGQTVAKSSDGHVTVADGEASIKTSSEGLQVHHADGDFTVNERGELTDAPEGTTVRRGEDGSWSIESSGPDPVRISRDADGIVTVQHGDTTVRQLDGTIVADAGDGLYTKVHADGTTHVTQLAPDGGYTTLFEDGTFLHRYPDGGFEPYGDPRLGGGRDFEGTVDPSKGLSDSGLTRNGKLDDPANVPPEIQELVDKGVVSIDDKGVVRSTQKVTEDFTMRETAESYRQAGFQEHGMNDLTQDIREDNMDARADDKNWGDSEKARYRRESERSLAESLEQQGVPADQAKTQAKDMLSHHEALHGPDRVIGGNPDNFTGFGTETVPGNTANSEMGRHWSNHDTVGDFNRRMRDAFQDIPEAYRGDVRVNTEFLVNGKTTNFTGLP</sequence>
<gene>
    <name evidence="3" type="ORF">D7U36_13145</name>
    <name evidence="4" type="ORF">PROPAUS_2283</name>
</gene>
<keyword evidence="5" id="KW-1185">Reference proteome</keyword>
<reference evidence="5" key="1">
    <citation type="submission" date="2018-08" db="EMBL/GenBank/DDBJ databases">
        <authorList>
            <person name="Hornung B."/>
        </authorList>
    </citation>
    <scope>NUCLEOTIDE SEQUENCE [LARGE SCALE GENOMIC DNA]</scope>
</reference>
<evidence type="ECO:0000256" key="1">
    <source>
        <dbReference type="SAM" id="MobiDB-lite"/>
    </source>
</evidence>
<proteinExistence type="predicted"/>
<dbReference type="RefSeq" id="WP_119162594.1">
    <property type="nucleotide sequence ID" value="NZ_LR134442.1"/>
</dbReference>
<feature type="region of interest" description="Disordered" evidence="1">
    <location>
        <begin position="461"/>
        <end position="758"/>
    </location>
</feature>
<accession>A0A383S8I5</accession>
<evidence type="ECO:0000259" key="2">
    <source>
        <dbReference type="Pfam" id="PF15604"/>
    </source>
</evidence>
<dbReference type="Gene3D" id="2.60.450.20">
    <property type="match status" value="1"/>
</dbReference>
<feature type="compositionally biased region" description="Gly residues" evidence="1">
    <location>
        <begin position="478"/>
        <end position="488"/>
    </location>
</feature>
<dbReference type="EMBL" id="RCIW01000032">
    <property type="protein sequence ID" value="RLP06220.1"/>
    <property type="molecule type" value="Genomic_DNA"/>
</dbReference>
<dbReference type="OrthoDB" id="4818302at2"/>
<feature type="compositionally biased region" description="Gly residues" evidence="1">
    <location>
        <begin position="601"/>
        <end position="617"/>
    </location>
</feature>
<name>A0A383S8I5_9ACTN</name>
<dbReference type="InterPro" id="IPR028949">
    <property type="entry name" value="Ntox15"/>
</dbReference>
<feature type="region of interest" description="Disordered" evidence="1">
    <location>
        <begin position="995"/>
        <end position="1031"/>
    </location>
</feature>
<reference evidence="3 6" key="3">
    <citation type="submission" date="2018-10" db="EMBL/GenBank/DDBJ databases">
        <title>Propionibacterium australiense Genome Sequencing and Assembly.</title>
        <authorList>
            <person name="Bernier A.-M."/>
            <person name="Bernard K."/>
        </authorList>
    </citation>
    <scope>NUCLEOTIDE SEQUENCE [LARGE SCALE GENOMIC DNA]</scope>
    <source>
        <strain evidence="3 6">NML98A078</strain>
    </source>
</reference>
<dbReference type="AlphaFoldDB" id="A0A383S8I5"/>
<feature type="compositionally biased region" description="Basic and acidic residues" evidence="1">
    <location>
        <begin position="660"/>
        <end position="735"/>
    </location>
</feature>
<feature type="compositionally biased region" description="Basic and acidic residues" evidence="1">
    <location>
        <begin position="995"/>
        <end position="1019"/>
    </location>
</feature>
<evidence type="ECO:0000313" key="3">
    <source>
        <dbReference type="EMBL" id="RLP06220.1"/>
    </source>
</evidence>
<feature type="region of interest" description="Disordered" evidence="1">
    <location>
        <begin position="899"/>
        <end position="932"/>
    </location>
</feature>